<feature type="domain" description="Ubiquitin-like" evidence="1">
    <location>
        <begin position="139"/>
        <end position="215"/>
    </location>
</feature>
<dbReference type="InterPro" id="IPR029071">
    <property type="entry name" value="Ubiquitin-like_domsf"/>
</dbReference>
<dbReference type="EMBL" id="CP111018">
    <property type="protein sequence ID" value="WAR10183.1"/>
    <property type="molecule type" value="Genomic_DNA"/>
</dbReference>
<organism evidence="2 3">
    <name type="scientific">Mya arenaria</name>
    <name type="common">Soft-shell clam</name>
    <dbReference type="NCBI Taxonomy" id="6604"/>
    <lineage>
        <taxon>Eukaryota</taxon>
        <taxon>Metazoa</taxon>
        <taxon>Spiralia</taxon>
        <taxon>Lophotrochozoa</taxon>
        <taxon>Mollusca</taxon>
        <taxon>Bivalvia</taxon>
        <taxon>Autobranchia</taxon>
        <taxon>Heteroconchia</taxon>
        <taxon>Euheterodonta</taxon>
        <taxon>Imparidentia</taxon>
        <taxon>Neoheterodontei</taxon>
        <taxon>Myida</taxon>
        <taxon>Myoidea</taxon>
        <taxon>Myidae</taxon>
        <taxon>Mya</taxon>
    </lineage>
</organism>
<dbReference type="CDD" id="cd17039">
    <property type="entry name" value="Ubl_ubiquitin_like"/>
    <property type="match status" value="1"/>
</dbReference>
<dbReference type="InterPro" id="IPR051324">
    <property type="entry name" value="Stress/Tellurium_Resist"/>
</dbReference>
<dbReference type="Pfam" id="PF02342">
    <property type="entry name" value="TerD"/>
    <property type="match status" value="1"/>
</dbReference>
<evidence type="ECO:0000259" key="1">
    <source>
        <dbReference type="PROSITE" id="PS50053"/>
    </source>
</evidence>
<dbReference type="InterPro" id="IPR000626">
    <property type="entry name" value="Ubiquitin-like_dom"/>
</dbReference>
<name>A0ABY7EJK5_MYAAR</name>
<protein>
    <recommendedName>
        <fullName evidence="1">Ubiquitin-like domain-containing protein</fullName>
    </recommendedName>
</protein>
<accession>A0ABY7EJK5</accession>
<proteinExistence type="predicted"/>
<keyword evidence="3" id="KW-1185">Reference proteome</keyword>
<dbReference type="Gene3D" id="3.10.20.90">
    <property type="entry name" value="Phosphatidylinositol 3-kinase Catalytic Subunit, Chain A, domain 1"/>
    <property type="match status" value="1"/>
</dbReference>
<evidence type="ECO:0000313" key="3">
    <source>
        <dbReference type="Proteomes" id="UP001164746"/>
    </source>
</evidence>
<dbReference type="PROSITE" id="PS50053">
    <property type="entry name" value="UBIQUITIN_2"/>
    <property type="match status" value="1"/>
</dbReference>
<dbReference type="Proteomes" id="UP001164746">
    <property type="component" value="Chromosome 7"/>
</dbReference>
<dbReference type="Pfam" id="PF00240">
    <property type="entry name" value="ubiquitin"/>
    <property type="match status" value="1"/>
</dbReference>
<gene>
    <name evidence="2" type="ORF">MAR_035259</name>
</gene>
<dbReference type="Gene3D" id="2.60.60.30">
    <property type="entry name" value="sav2460 like domains"/>
    <property type="match status" value="1"/>
</dbReference>
<dbReference type="SUPFAM" id="SSF54236">
    <property type="entry name" value="Ubiquitin-like"/>
    <property type="match status" value="1"/>
</dbReference>
<dbReference type="InterPro" id="IPR003325">
    <property type="entry name" value="TerD"/>
</dbReference>
<dbReference type="PANTHER" id="PTHR32097">
    <property type="entry name" value="CAMP-BINDING PROTEIN 1-RELATED"/>
    <property type="match status" value="1"/>
</dbReference>
<evidence type="ECO:0000313" key="2">
    <source>
        <dbReference type="EMBL" id="WAR10183.1"/>
    </source>
</evidence>
<dbReference type="PANTHER" id="PTHR32097:SF17">
    <property type="entry name" value="CAMP-BINDING PROTEIN 1-RELATED"/>
    <property type="match status" value="1"/>
</dbReference>
<sequence length="392" mass="43592">MKYETRRNGVAMGPRRGLGVVWGPPQIARAHYGNNFIPSEPHVASFSYVEKNGHAQFLVCNDLSRLLPGWCVSGYKCTIKSVKDSSTCPYPECGSSVKLTDNKPQYFQAILDDLFKEYAVDDDDDTDVNGGATHFSLGGTLTISLLTGESIAIPFTPSMEILQLKAKIMNQLKHDTNKQKLLYKDTELMSYQSNGAHSKLSDFAVKPNSTIQLVVLLFAIPDNFNHVVFDLFWEYPSSGMDFLDASCLIFQGTSFQRYCDYRNRASISALSHSGDVMDGRNRKGHHTIQVKLQEIPPNISHLFFTLSAYNSPNISRYPNPSLRFYEAANPSKNLCKTTFHHARASQAVVMCSMSRNATGGWEIFESGKLSSGNAKNYAPLKTTICSLISQGF</sequence>
<reference evidence="2" key="1">
    <citation type="submission" date="2022-11" db="EMBL/GenBank/DDBJ databases">
        <title>Centuries of genome instability and evolution in soft-shell clam transmissible cancer (bioRxiv).</title>
        <authorList>
            <person name="Hart S.F.M."/>
            <person name="Yonemitsu M.A."/>
            <person name="Giersch R.M."/>
            <person name="Beal B.F."/>
            <person name="Arriagada G."/>
            <person name="Davis B.W."/>
            <person name="Ostrander E.A."/>
            <person name="Goff S.P."/>
            <person name="Metzger M.J."/>
        </authorList>
    </citation>
    <scope>NUCLEOTIDE SEQUENCE</scope>
    <source>
        <strain evidence="2">MELC-2E11</strain>
        <tissue evidence="2">Siphon/mantle</tissue>
    </source>
</reference>